<evidence type="ECO:0000313" key="1">
    <source>
        <dbReference type="EMBL" id="MPQ44438.1"/>
    </source>
</evidence>
<organism evidence="1 2">
    <name type="scientific">Clostridium tarantellae</name>
    <dbReference type="NCBI Taxonomy" id="39493"/>
    <lineage>
        <taxon>Bacteria</taxon>
        <taxon>Bacillati</taxon>
        <taxon>Bacillota</taxon>
        <taxon>Clostridia</taxon>
        <taxon>Eubacteriales</taxon>
        <taxon>Clostridiaceae</taxon>
        <taxon>Clostridium</taxon>
    </lineage>
</organism>
<dbReference type="EMBL" id="WHJC01000215">
    <property type="protein sequence ID" value="MPQ44438.1"/>
    <property type="molecule type" value="Genomic_DNA"/>
</dbReference>
<sequence>MNIEFLEKQFEKYKFKYPESFLKAIELNLIAFDLWNIMDEDTVVDRVEGLKERYPHRKLIPFARRYDNDDIACFEIGKSKKVEIIHDFASIGYEQRKEYNDFWEWLEEAIKEMIEYNREELKS</sequence>
<evidence type="ECO:0000313" key="2">
    <source>
        <dbReference type="Proteomes" id="UP000430345"/>
    </source>
</evidence>
<dbReference type="AlphaFoldDB" id="A0A6I1MPP2"/>
<accession>A0A6I1MPP2</accession>
<keyword evidence="2" id="KW-1185">Reference proteome</keyword>
<dbReference type="InterPro" id="IPR037883">
    <property type="entry name" value="Knr4/Smi1-like_sf"/>
</dbReference>
<dbReference type="SUPFAM" id="SSF160631">
    <property type="entry name" value="SMI1/KNR4-like"/>
    <property type="match status" value="1"/>
</dbReference>
<gene>
    <name evidence="1" type="ORF">GBZ86_11805</name>
</gene>
<protein>
    <recommendedName>
        <fullName evidence="3">SMI1/KNR4 family protein</fullName>
    </recommendedName>
</protein>
<comment type="caution">
    <text evidence="1">The sequence shown here is derived from an EMBL/GenBank/DDBJ whole genome shotgun (WGS) entry which is preliminary data.</text>
</comment>
<reference evidence="1 2" key="1">
    <citation type="submission" date="2019-10" db="EMBL/GenBank/DDBJ databases">
        <title>The Genome Sequence of Clostridium tarantellae Isolated from Fish Brain.</title>
        <authorList>
            <person name="Bano L."/>
            <person name="Kiel M."/>
            <person name="Sales G."/>
            <person name="Doxey A.C."/>
            <person name="Mansfield M.J."/>
            <person name="Schiavone M."/>
            <person name="Rossetto O."/>
            <person name="Pirazzini M."/>
            <person name="Dobrindt U."/>
            <person name="Montecucco C."/>
        </authorList>
    </citation>
    <scope>NUCLEOTIDE SEQUENCE [LARGE SCALE GENOMIC DNA]</scope>
    <source>
        <strain evidence="1 2">DSM 3997</strain>
    </source>
</reference>
<dbReference type="RefSeq" id="WP_152890908.1">
    <property type="nucleotide sequence ID" value="NZ_WHJC01000215.1"/>
</dbReference>
<evidence type="ECO:0008006" key="3">
    <source>
        <dbReference type="Google" id="ProtNLM"/>
    </source>
</evidence>
<dbReference type="OrthoDB" id="6058590at2"/>
<name>A0A6I1MPP2_9CLOT</name>
<dbReference type="Proteomes" id="UP000430345">
    <property type="component" value="Unassembled WGS sequence"/>
</dbReference>
<proteinExistence type="predicted"/>